<feature type="region of interest" description="Disordered" evidence="1">
    <location>
        <begin position="1"/>
        <end position="64"/>
    </location>
</feature>
<feature type="compositionally biased region" description="Polar residues" evidence="1">
    <location>
        <begin position="26"/>
        <end position="38"/>
    </location>
</feature>
<sequence>MEKNLMTKLSELARNEIVEEQRSTDPIKSSPEQRSTNPIKRRRRSEITSDERGTSNEADSKKDR</sequence>
<dbReference type="EMBL" id="CAJVPZ010007253">
    <property type="protein sequence ID" value="CAG8583852.1"/>
    <property type="molecule type" value="Genomic_DNA"/>
</dbReference>
<accession>A0A9N9G4A9</accession>
<evidence type="ECO:0000313" key="3">
    <source>
        <dbReference type="Proteomes" id="UP000789396"/>
    </source>
</evidence>
<feature type="non-terminal residue" evidence="2">
    <location>
        <position position="64"/>
    </location>
</feature>
<evidence type="ECO:0000256" key="1">
    <source>
        <dbReference type="SAM" id="MobiDB-lite"/>
    </source>
</evidence>
<reference evidence="2" key="1">
    <citation type="submission" date="2021-06" db="EMBL/GenBank/DDBJ databases">
        <authorList>
            <person name="Kallberg Y."/>
            <person name="Tangrot J."/>
            <person name="Rosling A."/>
        </authorList>
    </citation>
    <scope>NUCLEOTIDE SEQUENCE</scope>
    <source>
        <strain evidence="2">IN212</strain>
    </source>
</reference>
<protein>
    <submittedName>
        <fullName evidence="2">7218_t:CDS:1</fullName>
    </submittedName>
</protein>
<comment type="caution">
    <text evidence="2">The sequence shown here is derived from an EMBL/GenBank/DDBJ whole genome shotgun (WGS) entry which is preliminary data.</text>
</comment>
<name>A0A9N9G4A9_9GLOM</name>
<dbReference type="OrthoDB" id="10626306at2759"/>
<proteinExistence type="predicted"/>
<dbReference type="AlphaFoldDB" id="A0A9N9G4A9"/>
<dbReference type="Proteomes" id="UP000789396">
    <property type="component" value="Unassembled WGS sequence"/>
</dbReference>
<keyword evidence="3" id="KW-1185">Reference proteome</keyword>
<feature type="compositionally biased region" description="Basic and acidic residues" evidence="1">
    <location>
        <begin position="1"/>
        <end position="25"/>
    </location>
</feature>
<evidence type="ECO:0000313" key="2">
    <source>
        <dbReference type="EMBL" id="CAG8583852.1"/>
    </source>
</evidence>
<gene>
    <name evidence="2" type="ORF">RFULGI_LOCUS5959</name>
</gene>
<organism evidence="2 3">
    <name type="scientific">Racocetra fulgida</name>
    <dbReference type="NCBI Taxonomy" id="60492"/>
    <lineage>
        <taxon>Eukaryota</taxon>
        <taxon>Fungi</taxon>
        <taxon>Fungi incertae sedis</taxon>
        <taxon>Mucoromycota</taxon>
        <taxon>Glomeromycotina</taxon>
        <taxon>Glomeromycetes</taxon>
        <taxon>Diversisporales</taxon>
        <taxon>Gigasporaceae</taxon>
        <taxon>Racocetra</taxon>
    </lineage>
</organism>
<feature type="compositionally biased region" description="Basic and acidic residues" evidence="1">
    <location>
        <begin position="45"/>
        <end position="64"/>
    </location>
</feature>